<dbReference type="InterPro" id="IPR004706">
    <property type="entry name" value="Arsenical-R_Acr3"/>
</dbReference>
<evidence type="ECO:0000256" key="2">
    <source>
        <dbReference type="SAM" id="Phobius"/>
    </source>
</evidence>
<dbReference type="Gene3D" id="1.20.1530.20">
    <property type="match status" value="1"/>
</dbReference>
<evidence type="ECO:0000313" key="3">
    <source>
        <dbReference type="EMBL" id="GAL36364.1"/>
    </source>
</evidence>
<keyword evidence="1" id="KW-0813">Transport</keyword>
<dbReference type="GO" id="GO:0015105">
    <property type="term" value="F:arsenite transmembrane transporter activity"/>
    <property type="evidence" value="ECO:0007669"/>
    <property type="project" value="TreeGrafter"/>
</dbReference>
<dbReference type="GO" id="GO:0015104">
    <property type="term" value="F:antimonite transmembrane transporter activity"/>
    <property type="evidence" value="ECO:0007669"/>
    <property type="project" value="TreeGrafter"/>
</dbReference>
<accession>A0A090TC68</accession>
<dbReference type="PANTHER" id="PTHR43057">
    <property type="entry name" value="ARSENITE EFFLUX TRANSPORTER"/>
    <property type="match status" value="1"/>
</dbReference>
<name>A0A090TC68_9VIBR</name>
<organism evidence="3 4">
    <name type="scientific">Vibrio maritimus</name>
    <dbReference type="NCBI Taxonomy" id="990268"/>
    <lineage>
        <taxon>Bacteria</taxon>
        <taxon>Pseudomonadati</taxon>
        <taxon>Pseudomonadota</taxon>
        <taxon>Gammaproteobacteria</taxon>
        <taxon>Vibrionales</taxon>
        <taxon>Vibrionaceae</taxon>
        <taxon>Vibrio</taxon>
    </lineage>
</organism>
<proteinExistence type="predicted"/>
<dbReference type="GO" id="GO:0015297">
    <property type="term" value="F:antiporter activity"/>
    <property type="evidence" value="ECO:0007669"/>
    <property type="project" value="InterPro"/>
</dbReference>
<dbReference type="EMBL" id="BBMT01000010">
    <property type="protein sequence ID" value="GAL36364.1"/>
    <property type="molecule type" value="Genomic_DNA"/>
</dbReference>
<evidence type="ECO:0000313" key="4">
    <source>
        <dbReference type="Proteomes" id="UP000029224"/>
    </source>
</evidence>
<feature type="transmembrane region" description="Helical" evidence="2">
    <location>
        <begin position="49"/>
        <end position="71"/>
    </location>
</feature>
<keyword evidence="2" id="KW-1133">Transmembrane helix</keyword>
<comment type="caution">
    <text evidence="3">The sequence shown here is derived from an EMBL/GenBank/DDBJ whole genome shotgun (WGS) entry which is preliminary data.</text>
</comment>
<keyword evidence="4" id="KW-1185">Reference proteome</keyword>
<dbReference type="Proteomes" id="UP000029224">
    <property type="component" value="Unassembled WGS sequence"/>
</dbReference>
<protein>
    <submittedName>
        <fullName evidence="3">Arsenical-resistance protein ACR3</fullName>
    </submittedName>
</protein>
<gene>
    <name evidence="3" type="ORF">JCM19240_1808</name>
</gene>
<sequence>MFFVSFFVAKKMGVPFDKNASIAYTATGNNFELAIAVAIAVFGLNSPEAFAGVIGPLIEVPVLIALVNFTLKMKSRYNA</sequence>
<reference evidence="3 4" key="1">
    <citation type="submission" date="2014-09" db="EMBL/GenBank/DDBJ databases">
        <title>Vibrio maritimus JCM 19240. (C210) whole genome shotgun sequence.</title>
        <authorList>
            <person name="Sawabe T."/>
            <person name="Meirelles P."/>
            <person name="Nakanishi M."/>
            <person name="Sayaka M."/>
            <person name="Hattori M."/>
            <person name="Ohkuma M."/>
        </authorList>
    </citation>
    <scope>NUCLEOTIDE SEQUENCE [LARGE SCALE GENOMIC DNA]</scope>
    <source>
        <strain evidence="3 4">JCM 19240</strain>
    </source>
</reference>
<dbReference type="PANTHER" id="PTHR43057:SF1">
    <property type="entry name" value="ARSENICAL-RESISTANCE PROTEIN 3"/>
    <property type="match status" value="1"/>
</dbReference>
<keyword evidence="2" id="KW-0812">Transmembrane</keyword>
<keyword evidence="2" id="KW-0472">Membrane</keyword>
<dbReference type="GO" id="GO:0005886">
    <property type="term" value="C:plasma membrane"/>
    <property type="evidence" value="ECO:0007669"/>
    <property type="project" value="TreeGrafter"/>
</dbReference>
<evidence type="ECO:0000256" key="1">
    <source>
        <dbReference type="ARBA" id="ARBA00022448"/>
    </source>
</evidence>
<dbReference type="InterPro" id="IPR038770">
    <property type="entry name" value="Na+/solute_symporter_sf"/>
</dbReference>
<reference evidence="3 4" key="2">
    <citation type="submission" date="2014-09" db="EMBL/GenBank/DDBJ databases">
        <authorList>
            <consortium name="NBRP consortium"/>
            <person name="Sawabe T."/>
            <person name="Meirelles P."/>
            <person name="Nakanishi M."/>
            <person name="Sayaka M."/>
            <person name="Hattori M."/>
            <person name="Ohkuma M."/>
        </authorList>
    </citation>
    <scope>NUCLEOTIDE SEQUENCE [LARGE SCALE GENOMIC DNA]</scope>
    <source>
        <strain evidence="3 4">JCM 19240</strain>
    </source>
</reference>
<dbReference type="AlphaFoldDB" id="A0A090TC68"/>
<feature type="transmembrane region" description="Helical" evidence="2">
    <location>
        <begin position="21"/>
        <end position="43"/>
    </location>
</feature>